<proteinExistence type="inferred from homology"/>
<reference evidence="14" key="2">
    <citation type="submission" date="2016-01" db="EMBL/GenBank/DDBJ databases">
        <title>Six Aerococcus type strain genome sequencing and assembly using PacBio and Illumina Hiseq.</title>
        <authorList>
            <person name="Carkaci D."/>
            <person name="Dargis R."/>
            <person name="Nielsen X.C."/>
            <person name="Skovgaard O."/>
            <person name="Fuursted K."/>
            <person name="Christensen J.J."/>
        </authorList>
    </citation>
    <scope>NUCLEOTIDE SEQUENCE [LARGE SCALE GENOMIC DNA]</scope>
    <source>
        <strain evidence="14">CCUG43001</strain>
    </source>
</reference>
<dbReference type="PANTHER" id="PTHR30614">
    <property type="entry name" value="MEMBRANE COMPONENT OF AMINO ACID ABC TRANSPORTER"/>
    <property type="match status" value="1"/>
</dbReference>
<dbReference type="Gene3D" id="1.10.3720.10">
    <property type="entry name" value="MetI-like"/>
    <property type="match status" value="1"/>
</dbReference>
<dbReference type="AlphaFoldDB" id="A0A0X8FC70"/>
<evidence type="ECO:0000313" key="15">
    <source>
        <dbReference type="Proteomes" id="UP000234239"/>
    </source>
</evidence>
<dbReference type="KEGG" id="asan:AWM72_07735"/>
<keyword evidence="3 9" id="KW-0813">Transport</keyword>
<keyword evidence="10" id="KW-0732">Signal</keyword>
<dbReference type="GO" id="GO:0022857">
    <property type="term" value="F:transmembrane transporter activity"/>
    <property type="evidence" value="ECO:0007669"/>
    <property type="project" value="InterPro"/>
</dbReference>
<dbReference type="Pfam" id="PF00528">
    <property type="entry name" value="BPD_transp_1"/>
    <property type="match status" value="1"/>
</dbReference>
<evidence type="ECO:0000256" key="5">
    <source>
        <dbReference type="ARBA" id="ARBA00022692"/>
    </source>
</evidence>
<dbReference type="InterPro" id="IPR010065">
    <property type="entry name" value="AA_ABC_transptr_permease_3TM"/>
</dbReference>
<dbReference type="OrthoDB" id="9811552at2"/>
<evidence type="ECO:0000256" key="6">
    <source>
        <dbReference type="ARBA" id="ARBA00022970"/>
    </source>
</evidence>
<sequence length="546" mass="60024">MTRKVLSFFAVLMTVFLAIASVLPQPAQAAESEASTQFNQEKIEQGLESPGILRVGMEANYAPFNWTQTSDANGGFEISNADGQFANGYDLQIAKRLADKLGLKLEIVKLDWDGLPPALESGKIDAIIAGMSPTPERLRQIDFSDPYYNSDIVVVTRKDSPYANAKSLKDFEGARLTGQLNTFHYNLIDQVPGVKKETAMDSFPTMISSVLSDKIDGYISERPGALAALAANDDLTMVSFEEGQGFDLGDQSSSISVGLRKSSPLTSEINAALATISEDERNQIMEDMVDLNQRNQEAGFWGEVAGIWKTYSSQFIKGAANTMFIALVSTLVGFFIGLLVAIYRTIKVPKHNRLGQTLYKIVDFIIMAYIEIFRGTPMMVQAMLIFYGSKLFFNIDMSSMFAALLIVSVNTGAYLAEVIRGGIIGVDDGQSEAAKAIGMNHFQTMTYVVLPQAIRSILPALGNEFVINIKDTSVLNVIAVTELFFVTRSAAGTTYLTFQTFFITSIIYFVLTFTTTRILRLVEHKMSGSDSYTVYQSSTSEVEIHD</sequence>
<feature type="transmembrane region" description="Helical" evidence="9">
    <location>
        <begin position="497"/>
        <end position="519"/>
    </location>
</feature>
<name>A0A0X8FC70_9LACT</name>
<dbReference type="PANTHER" id="PTHR30614:SF20">
    <property type="entry name" value="GLUTAMINE TRANSPORT SYSTEM PERMEASE PROTEIN GLNP"/>
    <property type="match status" value="1"/>
</dbReference>
<dbReference type="InterPro" id="IPR000515">
    <property type="entry name" value="MetI-like"/>
</dbReference>
<dbReference type="CDD" id="cd13627">
    <property type="entry name" value="PBP2_AA_binding_like_2"/>
    <property type="match status" value="1"/>
</dbReference>
<evidence type="ECO:0000313" key="12">
    <source>
        <dbReference type="EMBL" id="AMB94651.1"/>
    </source>
</evidence>
<evidence type="ECO:0000256" key="9">
    <source>
        <dbReference type="RuleBase" id="RU363032"/>
    </source>
</evidence>
<dbReference type="InterPro" id="IPR035906">
    <property type="entry name" value="MetI-like_sf"/>
</dbReference>
<evidence type="ECO:0000256" key="2">
    <source>
        <dbReference type="ARBA" id="ARBA00010072"/>
    </source>
</evidence>
<dbReference type="SUPFAM" id="SSF161098">
    <property type="entry name" value="MetI-like"/>
    <property type="match status" value="1"/>
</dbReference>
<dbReference type="GeneID" id="92903956"/>
<evidence type="ECO:0000256" key="4">
    <source>
        <dbReference type="ARBA" id="ARBA00022475"/>
    </source>
</evidence>
<evidence type="ECO:0000256" key="10">
    <source>
        <dbReference type="SAM" id="SignalP"/>
    </source>
</evidence>
<feature type="transmembrane region" description="Helical" evidence="9">
    <location>
        <begin position="364"/>
        <end position="387"/>
    </location>
</feature>
<keyword evidence="4" id="KW-1003">Cell membrane</keyword>
<dbReference type="Gene3D" id="3.40.190.10">
    <property type="entry name" value="Periplasmic binding protein-like II"/>
    <property type="match status" value="2"/>
</dbReference>
<dbReference type="SMART" id="SM00062">
    <property type="entry name" value="PBPb"/>
    <property type="match status" value="1"/>
</dbReference>
<feature type="signal peptide" evidence="10">
    <location>
        <begin position="1"/>
        <end position="29"/>
    </location>
</feature>
<reference evidence="12 14" key="1">
    <citation type="journal article" date="2016" name="Genome Announc.">
        <title>Complete Genome Sequences of Aerococcus christensenii CCUG 28831T, Aerococcus sanguinicola CCUG 43001T, Aerococcus urinae CCUG 36881T, Aerococcus urinaeequi CCUG 28094T, Aerococcus urinaehominis CCUG 42038 BT, and Aerococcus viridans CCUG 4311T.</title>
        <authorList>
            <person name="Carkaci D."/>
            <person name="Dargis R."/>
            <person name="Nielsen X.C."/>
            <person name="Skovgaard O."/>
            <person name="Fuursted K."/>
            <person name="Christensen J.J."/>
        </authorList>
    </citation>
    <scope>NUCLEOTIDE SEQUENCE [LARGE SCALE GENOMIC DNA]</scope>
    <source>
        <strain evidence="12 14">CCUG43001</strain>
    </source>
</reference>
<feature type="chain" id="PRO_5007066056" evidence="10">
    <location>
        <begin position="30"/>
        <end position="546"/>
    </location>
</feature>
<reference evidence="13 15" key="3">
    <citation type="submission" date="2017-12" db="EMBL/GenBank/DDBJ databases">
        <title>Phylogenetic diversity of female urinary microbiome.</title>
        <authorList>
            <person name="Thomas-White K."/>
            <person name="Wolfe A.J."/>
        </authorList>
    </citation>
    <scope>NUCLEOTIDE SEQUENCE [LARGE SCALE GENOMIC DNA]</scope>
    <source>
        <strain evidence="13 15">UMB0139</strain>
    </source>
</reference>
<dbReference type="InterPro" id="IPR043429">
    <property type="entry name" value="ArtM/GltK/GlnP/TcyL/YhdX-like"/>
</dbReference>
<feature type="domain" description="ABC transmembrane type-1" evidence="11">
    <location>
        <begin position="319"/>
        <end position="519"/>
    </location>
</feature>
<evidence type="ECO:0000256" key="8">
    <source>
        <dbReference type="ARBA" id="ARBA00023136"/>
    </source>
</evidence>
<dbReference type="GO" id="GO:0006865">
    <property type="term" value="P:amino acid transport"/>
    <property type="evidence" value="ECO:0007669"/>
    <property type="project" value="UniProtKB-KW"/>
</dbReference>
<evidence type="ECO:0000256" key="7">
    <source>
        <dbReference type="ARBA" id="ARBA00022989"/>
    </source>
</evidence>
<evidence type="ECO:0000256" key="1">
    <source>
        <dbReference type="ARBA" id="ARBA00004651"/>
    </source>
</evidence>
<feature type="transmembrane region" description="Helical" evidence="9">
    <location>
        <begin position="323"/>
        <end position="343"/>
    </location>
</feature>
<evidence type="ECO:0000256" key="3">
    <source>
        <dbReference type="ARBA" id="ARBA00022448"/>
    </source>
</evidence>
<comment type="subcellular location">
    <subcellularLocation>
        <location evidence="1 9">Cell membrane</location>
        <topology evidence="1 9">Multi-pass membrane protein</topology>
    </subcellularLocation>
</comment>
<keyword evidence="7 9" id="KW-1133">Transmembrane helix</keyword>
<dbReference type="NCBIfam" id="TIGR01726">
    <property type="entry name" value="HEQRo_perm_3TM"/>
    <property type="match status" value="1"/>
</dbReference>
<dbReference type="Pfam" id="PF00497">
    <property type="entry name" value="SBP_bac_3"/>
    <property type="match status" value="1"/>
</dbReference>
<keyword evidence="6" id="KW-0029">Amino-acid transport</keyword>
<comment type="similarity">
    <text evidence="2">Belongs to the binding-protein-dependent transport system permease family. HisMQ subfamily.</text>
</comment>
<dbReference type="GO" id="GO:0043190">
    <property type="term" value="C:ATP-binding cassette (ABC) transporter complex"/>
    <property type="evidence" value="ECO:0007669"/>
    <property type="project" value="InterPro"/>
</dbReference>
<dbReference type="PROSITE" id="PS50928">
    <property type="entry name" value="ABC_TM1"/>
    <property type="match status" value="1"/>
</dbReference>
<feature type="transmembrane region" description="Helical" evidence="9">
    <location>
        <begin position="399"/>
        <end position="416"/>
    </location>
</feature>
<accession>A0A0X8FC70</accession>
<evidence type="ECO:0000259" key="11">
    <source>
        <dbReference type="PROSITE" id="PS50928"/>
    </source>
</evidence>
<keyword evidence="5 9" id="KW-0812">Transmembrane</keyword>
<dbReference type="SUPFAM" id="SSF53850">
    <property type="entry name" value="Periplasmic binding protein-like II"/>
    <property type="match status" value="1"/>
</dbReference>
<dbReference type="EMBL" id="CP014160">
    <property type="protein sequence ID" value="AMB94651.1"/>
    <property type="molecule type" value="Genomic_DNA"/>
</dbReference>
<evidence type="ECO:0000313" key="13">
    <source>
        <dbReference type="EMBL" id="PKZ23351.1"/>
    </source>
</evidence>
<dbReference type="EMBL" id="PKGY01000001">
    <property type="protein sequence ID" value="PKZ23351.1"/>
    <property type="molecule type" value="Genomic_DNA"/>
</dbReference>
<keyword evidence="8 9" id="KW-0472">Membrane</keyword>
<dbReference type="CDD" id="cd06261">
    <property type="entry name" value="TM_PBP2"/>
    <property type="match status" value="1"/>
</dbReference>
<dbReference type="Proteomes" id="UP000069912">
    <property type="component" value="Chromosome"/>
</dbReference>
<dbReference type="Proteomes" id="UP000234239">
    <property type="component" value="Unassembled WGS sequence"/>
</dbReference>
<keyword evidence="14" id="KW-1185">Reference proteome</keyword>
<dbReference type="InterPro" id="IPR001638">
    <property type="entry name" value="Solute-binding_3/MltF_N"/>
</dbReference>
<protein>
    <submittedName>
        <fullName evidence="12">Amino acid ABC transporter permease</fullName>
    </submittedName>
</protein>
<dbReference type="RefSeq" id="WP_067975828.1">
    <property type="nucleotide sequence ID" value="NZ_CAJHKN010000001.1"/>
</dbReference>
<evidence type="ECO:0000313" key="14">
    <source>
        <dbReference type="Proteomes" id="UP000069912"/>
    </source>
</evidence>
<organism evidence="12 14">
    <name type="scientific">Aerococcus sanguinicola</name>
    <dbReference type="NCBI Taxonomy" id="119206"/>
    <lineage>
        <taxon>Bacteria</taxon>
        <taxon>Bacillati</taxon>
        <taxon>Bacillota</taxon>
        <taxon>Bacilli</taxon>
        <taxon>Lactobacillales</taxon>
        <taxon>Aerococcaceae</taxon>
        <taxon>Aerococcus</taxon>
    </lineage>
</organism>
<gene>
    <name evidence="12" type="ORF">AWM72_07735</name>
    <name evidence="13" type="ORF">CYJ28_02015</name>
</gene>